<comment type="catalytic activity">
    <reaction evidence="1 7">
        <text>Endonucleolytic cleavage at apurinic or apyrimidinic sites to products with a 5'-phosphate.</text>
        <dbReference type="EC" id="3.1.21.7"/>
    </reaction>
</comment>
<feature type="binding site" evidence="7">
    <location>
        <position position="135"/>
    </location>
    <ligand>
        <name>Mg(2+)</name>
        <dbReference type="ChEBI" id="CHEBI:18420"/>
    </ligand>
</feature>
<gene>
    <name evidence="7 9" type="primary">nfi</name>
    <name evidence="9" type="ORF">HLASF_0661</name>
</gene>
<feature type="region of interest" description="Disordered" evidence="8">
    <location>
        <begin position="1"/>
        <end position="24"/>
    </location>
</feature>
<comment type="cofactor">
    <cofactor evidence="7">
        <name>Mg(2+)</name>
        <dbReference type="ChEBI" id="CHEBI:18420"/>
    </cofactor>
</comment>
<dbReference type="Proteomes" id="UP000069906">
    <property type="component" value="Chromosome"/>
</dbReference>
<dbReference type="PATRIC" id="fig|1604004.4.peg.692"/>
<keyword evidence="4 7" id="KW-0540">Nuclease</keyword>
<accession>A0A0F7P8U2</accession>
<comment type="similarity">
    <text evidence="7">Belongs to the endonuclease V family.</text>
</comment>
<dbReference type="GO" id="GO:0003727">
    <property type="term" value="F:single-stranded RNA binding"/>
    <property type="evidence" value="ECO:0007669"/>
    <property type="project" value="TreeGrafter"/>
</dbReference>
<protein>
    <recommendedName>
        <fullName evidence="7">Endonuclease V</fullName>
        <ecNumber evidence="7">3.1.21.7</ecNumber>
    </recommendedName>
    <alternativeName>
        <fullName evidence="7">Deoxyinosine 3'endonuclease</fullName>
    </alternativeName>
    <alternativeName>
        <fullName evidence="7">Deoxyribonuclease V</fullName>
        <shortName evidence="7">DNase V</shortName>
    </alternativeName>
</protein>
<dbReference type="AlphaFoldDB" id="A0A0F7P8U2"/>
<evidence type="ECO:0000256" key="4">
    <source>
        <dbReference type="ARBA" id="ARBA00022722"/>
    </source>
</evidence>
<dbReference type="PANTHER" id="PTHR28511:SF1">
    <property type="entry name" value="ENDONUCLEASE V"/>
    <property type="match status" value="1"/>
</dbReference>
<dbReference type="HAMAP" id="MF_00801">
    <property type="entry name" value="Endonuclease_5"/>
    <property type="match status" value="1"/>
</dbReference>
<dbReference type="Gene3D" id="3.30.2170.10">
    <property type="entry name" value="archaeoglobus fulgidus dsm 4304 superfamily"/>
    <property type="match status" value="1"/>
</dbReference>
<dbReference type="GO" id="GO:0016891">
    <property type="term" value="F:RNA endonuclease activity producing 5'-phosphomonoesters, hydrolytic mechanism"/>
    <property type="evidence" value="ECO:0007669"/>
    <property type="project" value="TreeGrafter"/>
</dbReference>
<evidence type="ECO:0000256" key="7">
    <source>
        <dbReference type="HAMAP-Rule" id="MF_00801"/>
    </source>
</evidence>
<evidence type="ECO:0000256" key="2">
    <source>
        <dbReference type="ARBA" id="ARBA00004496"/>
    </source>
</evidence>
<dbReference type="KEGG" id="hsu:HLASF_0661"/>
<name>A0A0F7P8U2_9EURY</name>
<evidence type="ECO:0000256" key="5">
    <source>
        <dbReference type="ARBA" id="ARBA00022759"/>
    </source>
</evidence>
<dbReference type="GeneID" id="25158853"/>
<evidence type="ECO:0000313" key="9">
    <source>
        <dbReference type="EMBL" id="AKH97157.1"/>
    </source>
</evidence>
<evidence type="ECO:0000313" key="10">
    <source>
        <dbReference type="Proteomes" id="UP000069906"/>
    </source>
</evidence>
<keyword evidence="7" id="KW-0460">Magnesium</keyword>
<evidence type="ECO:0000256" key="1">
    <source>
        <dbReference type="ARBA" id="ARBA00001835"/>
    </source>
</evidence>
<comment type="function">
    <text evidence="7">DNA repair enzyme involved in the repair of deaminated bases. Selectively cleaves double-stranded DNA at the second phosphodiester bond 3' to a deoxyinosine leaving behind the intact lesion on the nicked DNA.</text>
</comment>
<sequence length="263" mass="27415">MDVVRTEYLPDPSLDQAEMKAQQRDIAADATFEDDGAVDPAALRLDEPIELPDGDPPRSGAADAPIVVGVDQAFTDGTAISAAIAVQSGSVVGRSIGRAPLEIPYIPGLLAYREAGAIVDALESLTVDPSLLMLDGSGRIHYRQAGIATHVGVLFDVPAVGVAKSLLCGRPARSLENPLPDGTRVPILADGSVEAPDGTVIGHAYQSRQFPTPARRHVNPLIVSPGHRVSATTTVETVAALAAGYKLPEPTRLADRAVDVAEV</sequence>
<keyword evidence="10" id="KW-1185">Reference proteome</keyword>
<dbReference type="EC" id="3.1.21.7" evidence="7"/>
<dbReference type="RefSeq" id="WP_050049313.1">
    <property type="nucleotide sequence ID" value="NZ_CP008874.1"/>
</dbReference>
<comment type="subcellular location">
    <subcellularLocation>
        <location evidence="2 7">Cytoplasm</location>
    </subcellularLocation>
</comment>
<keyword evidence="3 7" id="KW-0963">Cytoplasm</keyword>
<dbReference type="PANTHER" id="PTHR28511">
    <property type="entry name" value="ENDONUCLEASE V"/>
    <property type="match status" value="1"/>
</dbReference>
<keyword evidence="7" id="KW-0227">DNA damage</keyword>
<dbReference type="InterPro" id="IPR007581">
    <property type="entry name" value="Endonuclease-V"/>
</dbReference>
<organism evidence="9 10">
    <name type="scientific">Halanaeroarchaeum sulfurireducens</name>
    <dbReference type="NCBI Taxonomy" id="1604004"/>
    <lineage>
        <taxon>Archaea</taxon>
        <taxon>Methanobacteriati</taxon>
        <taxon>Methanobacteriota</taxon>
        <taxon>Stenosarchaea group</taxon>
        <taxon>Halobacteria</taxon>
        <taxon>Halobacteriales</taxon>
        <taxon>Halobacteriaceae</taxon>
        <taxon>Halanaeroarchaeum</taxon>
    </lineage>
</organism>
<dbReference type="CDD" id="cd06559">
    <property type="entry name" value="Endonuclease_V"/>
    <property type="match status" value="1"/>
</dbReference>
<proteinExistence type="inferred from homology"/>
<dbReference type="GO" id="GO:0005737">
    <property type="term" value="C:cytoplasm"/>
    <property type="evidence" value="ECO:0007669"/>
    <property type="project" value="UniProtKB-SubCell"/>
</dbReference>
<evidence type="ECO:0000256" key="6">
    <source>
        <dbReference type="ARBA" id="ARBA00022801"/>
    </source>
</evidence>
<keyword evidence="6 7" id="KW-0378">Hydrolase</keyword>
<feature type="site" description="Interaction with target DNA" evidence="7">
    <location>
        <position position="105"/>
    </location>
</feature>
<dbReference type="Pfam" id="PF04493">
    <property type="entry name" value="Endonuclease_5"/>
    <property type="match status" value="1"/>
</dbReference>
<dbReference type="GO" id="GO:0006281">
    <property type="term" value="P:DNA repair"/>
    <property type="evidence" value="ECO:0007669"/>
    <property type="project" value="UniProtKB-UniRule"/>
</dbReference>
<dbReference type="HOGENOM" id="CLU_047631_2_0_2"/>
<keyword evidence="5 7" id="KW-0255">Endonuclease</keyword>
<feature type="binding site" evidence="7">
    <location>
        <position position="71"/>
    </location>
    <ligand>
        <name>Mg(2+)</name>
        <dbReference type="ChEBI" id="CHEBI:18420"/>
    </ligand>
</feature>
<dbReference type="GO" id="GO:0000287">
    <property type="term" value="F:magnesium ion binding"/>
    <property type="evidence" value="ECO:0007669"/>
    <property type="project" value="UniProtKB-UniRule"/>
</dbReference>
<keyword evidence="7" id="KW-0479">Metal-binding</keyword>
<evidence type="ECO:0000256" key="8">
    <source>
        <dbReference type="SAM" id="MobiDB-lite"/>
    </source>
</evidence>
<evidence type="ECO:0000256" key="3">
    <source>
        <dbReference type="ARBA" id="ARBA00022490"/>
    </source>
</evidence>
<dbReference type="EMBL" id="CP008874">
    <property type="protein sequence ID" value="AKH97157.1"/>
    <property type="molecule type" value="Genomic_DNA"/>
</dbReference>
<dbReference type="OrthoDB" id="7885at2157"/>
<keyword evidence="7" id="KW-0234">DNA repair</keyword>
<reference evidence="9 10" key="1">
    <citation type="journal article" date="2015" name="ISME J.">
        <title>Elemental sulfur and acetate can support life of a novel strictly anaerobic haloarchaeon.</title>
        <authorList>
            <person name="Sorokin D.Y."/>
            <person name="Kublanov I.V."/>
            <person name="Gavrilov S.N."/>
            <person name="Rojo D."/>
            <person name="Roman P."/>
            <person name="Golyshin P.N."/>
            <person name="Slepak V.Z."/>
            <person name="Smedile F."/>
            <person name="Ferrer M."/>
            <person name="Messina E."/>
            <person name="La Cono V."/>
            <person name="Yakimov M.M."/>
        </authorList>
    </citation>
    <scope>NUCLEOTIDE SEQUENCE [LARGE SCALE GENOMIC DNA]</scope>
    <source>
        <strain evidence="9 10">HSR2</strain>
    </source>
</reference>
<dbReference type="GO" id="GO:0043737">
    <property type="term" value="F:deoxyribonuclease V activity"/>
    <property type="evidence" value="ECO:0007669"/>
    <property type="project" value="UniProtKB-UniRule"/>
</dbReference>